<accession>A0ABP8JJL3</accession>
<evidence type="ECO:0000256" key="1">
    <source>
        <dbReference type="ARBA" id="ARBA00005254"/>
    </source>
</evidence>
<comment type="caution">
    <text evidence="3">The sequence shown here is derived from an EMBL/GenBank/DDBJ whole genome shotgun (WGS) entry which is preliminary data.</text>
</comment>
<keyword evidence="4" id="KW-1185">Reference proteome</keyword>
<dbReference type="InterPro" id="IPR001753">
    <property type="entry name" value="Enoyl-CoA_hydra/iso"/>
</dbReference>
<dbReference type="Proteomes" id="UP001500642">
    <property type="component" value="Unassembled WGS sequence"/>
</dbReference>
<feature type="transmembrane region" description="Helical" evidence="2">
    <location>
        <begin position="101"/>
        <end position="123"/>
    </location>
</feature>
<dbReference type="PANTHER" id="PTHR43459:SF1">
    <property type="entry name" value="EG:BACN32G11.4 PROTEIN"/>
    <property type="match status" value="1"/>
</dbReference>
<dbReference type="InterPro" id="IPR029045">
    <property type="entry name" value="ClpP/crotonase-like_dom_sf"/>
</dbReference>
<evidence type="ECO:0000313" key="3">
    <source>
        <dbReference type="EMBL" id="GAA4391925.1"/>
    </source>
</evidence>
<dbReference type="SUPFAM" id="SSF52096">
    <property type="entry name" value="ClpP/crotonase"/>
    <property type="match status" value="1"/>
</dbReference>
<keyword evidence="2" id="KW-0472">Membrane</keyword>
<keyword evidence="2" id="KW-0812">Transmembrane</keyword>
<keyword evidence="2" id="KW-1133">Transmembrane helix</keyword>
<dbReference type="Gene3D" id="1.10.12.10">
    <property type="entry name" value="Lyase 2-enoyl-coa Hydratase, Chain A, domain 2"/>
    <property type="match status" value="1"/>
</dbReference>
<organism evidence="3 4">
    <name type="scientific">Brevibacterium pityocampae</name>
    <dbReference type="NCBI Taxonomy" id="506594"/>
    <lineage>
        <taxon>Bacteria</taxon>
        <taxon>Bacillati</taxon>
        <taxon>Actinomycetota</taxon>
        <taxon>Actinomycetes</taxon>
        <taxon>Micrococcales</taxon>
        <taxon>Brevibacteriaceae</taxon>
        <taxon>Brevibacterium</taxon>
    </lineage>
</organism>
<dbReference type="Gene3D" id="3.90.226.10">
    <property type="entry name" value="2-enoyl-CoA Hydratase, Chain A, domain 1"/>
    <property type="match status" value="1"/>
</dbReference>
<evidence type="ECO:0000313" key="4">
    <source>
        <dbReference type="Proteomes" id="UP001500642"/>
    </source>
</evidence>
<dbReference type="CDD" id="cd06558">
    <property type="entry name" value="crotonase-like"/>
    <property type="match status" value="1"/>
</dbReference>
<proteinExistence type="inferred from homology"/>
<sequence>MADQHDQHLKVTVDDGVMTIQFIRPQALNAVTREVAAALEAAVDRAATEARAVVITGDERSFCSGADLGGDSAAGGERKGVGLDIINAIIRKIRDLKVPTIAAVSGPAAGVGCSFALICDYVVMSEDSYLMLAFTKIGLMPDGGATALVAASAGRHRALRMALTAEKVKAATALDWGLATEVAPGGTYLERAREIAARFATGPTLSLGETEYAVNQVALSELDSALDREAEGQSRLQGSADFAEGVAAFREKRAAKFEGK</sequence>
<name>A0ABP8JJL3_9MICO</name>
<feature type="transmembrane region" description="Helical" evidence="2">
    <location>
        <begin position="129"/>
        <end position="151"/>
    </location>
</feature>
<reference evidence="4" key="1">
    <citation type="journal article" date="2019" name="Int. J. Syst. Evol. Microbiol.">
        <title>The Global Catalogue of Microorganisms (GCM) 10K type strain sequencing project: providing services to taxonomists for standard genome sequencing and annotation.</title>
        <authorList>
            <consortium name="The Broad Institute Genomics Platform"/>
            <consortium name="The Broad Institute Genome Sequencing Center for Infectious Disease"/>
            <person name="Wu L."/>
            <person name="Ma J."/>
        </authorList>
    </citation>
    <scope>NUCLEOTIDE SEQUENCE [LARGE SCALE GENOMIC DNA]</scope>
    <source>
        <strain evidence="4">JCM 17808</strain>
    </source>
</reference>
<gene>
    <name evidence="3" type="ORF">GCM10023167_19630</name>
</gene>
<protein>
    <submittedName>
        <fullName evidence="3">Enoyl-CoA hydratase</fullName>
    </submittedName>
</protein>
<dbReference type="Pfam" id="PF00378">
    <property type="entry name" value="ECH_1"/>
    <property type="match status" value="1"/>
</dbReference>
<dbReference type="InterPro" id="IPR014748">
    <property type="entry name" value="Enoyl-CoA_hydra_C"/>
</dbReference>
<comment type="similarity">
    <text evidence="1">Belongs to the enoyl-CoA hydratase/isomerase family.</text>
</comment>
<dbReference type="EMBL" id="BAABGL010000015">
    <property type="protein sequence ID" value="GAA4391925.1"/>
    <property type="molecule type" value="Genomic_DNA"/>
</dbReference>
<evidence type="ECO:0000256" key="2">
    <source>
        <dbReference type="SAM" id="Phobius"/>
    </source>
</evidence>
<dbReference type="RefSeq" id="WP_247423235.1">
    <property type="nucleotide sequence ID" value="NZ_BAABGL010000015.1"/>
</dbReference>
<dbReference type="PANTHER" id="PTHR43459">
    <property type="entry name" value="ENOYL-COA HYDRATASE"/>
    <property type="match status" value="1"/>
</dbReference>